<dbReference type="Proteomes" id="UP000651057">
    <property type="component" value="Unassembled WGS sequence"/>
</dbReference>
<accession>A0A936ZYT9</accession>
<protein>
    <submittedName>
        <fullName evidence="2">Thioredoxin domain-containing protein</fullName>
    </submittedName>
</protein>
<dbReference type="GO" id="GO:0005975">
    <property type="term" value="P:carbohydrate metabolic process"/>
    <property type="evidence" value="ECO:0007669"/>
    <property type="project" value="InterPro"/>
</dbReference>
<comment type="caution">
    <text evidence="2">The sequence shown here is derived from an EMBL/GenBank/DDBJ whole genome shotgun (WGS) entry which is preliminary data.</text>
</comment>
<dbReference type="PANTHER" id="PTHR42899:SF1">
    <property type="entry name" value="SPERMATOGENESIS-ASSOCIATED PROTEIN 20"/>
    <property type="match status" value="1"/>
</dbReference>
<evidence type="ECO:0000313" key="2">
    <source>
        <dbReference type="EMBL" id="MBL0683656.1"/>
    </source>
</evidence>
<dbReference type="InterPro" id="IPR024705">
    <property type="entry name" value="Ssp411"/>
</dbReference>
<dbReference type="Gene3D" id="1.50.10.20">
    <property type="match status" value="1"/>
</dbReference>
<dbReference type="Gene3D" id="3.40.30.10">
    <property type="entry name" value="Glutaredoxin"/>
    <property type="match status" value="1"/>
</dbReference>
<organism evidence="2 3">
    <name type="scientific">Aquimarina mytili</name>
    <dbReference type="NCBI Taxonomy" id="874423"/>
    <lineage>
        <taxon>Bacteria</taxon>
        <taxon>Pseudomonadati</taxon>
        <taxon>Bacteroidota</taxon>
        <taxon>Flavobacteriia</taxon>
        <taxon>Flavobacteriales</taxon>
        <taxon>Flavobacteriaceae</taxon>
        <taxon>Aquimarina</taxon>
    </lineage>
</organism>
<evidence type="ECO:0000259" key="1">
    <source>
        <dbReference type="Pfam" id="PF03190"/>
    </source>
</evidence>
<dbReference type="Pfam" id="PF03190">
    <property type="entry name" value="Thioredox_DsbH"/>
    <property type="match status" value="1"/>
</dbReference>
<dbReference type="PIRSF" id="PIRSF006402">
    <property type="entry name" value="UCP006402_thioredoxin"/>
    <property type="match status" value="1"/>
</dbReference>
<gene>
    <name evidence="2" type="ORF">JJQ60_09025</name>
</gene>
<dbReference type="InterPro" id="IPR012341">
    <property type="entry name" value="6hp_glycosidase-like_sf"/>
</dbReference>
<reference evidence="2" key="1">
    <citation type="submission" date="2021-01" db="EMBL/GenBank/DDBJ databases">
        <authorList>
            <person name="Zhong Y.L."/>
        </authorList>
    </citation>
    <scope>NUCLEOTIDE SEQUENCE</scope>
    <source>
        <strain evidence="2">KCTC 23302</strain>
    </source>
</reference>
<dbReference type="InterPro" id="IPR004879">
    <property type="entry name" value="Ssp411-like_TRX"/>
</dbReference>
<dbReference type="SUPFAM" id="SSF48208">
    <property type="entry name" value="Six-hairpin glycosidases"/>
    <property type="match status" value="1"/>
</dbReference>
<evidence type="ECO:0000313" key="3">
    <source>
        <dbReference type="Proteomes" id="UP000651057"/>
    </source>
</evidence>
<dbReference type="AlphaFoldDB" id="A0A936ZYT9"/>
<dbReference type="InterPro" id="IPR008928">
    <property type="entry name" value="6-hairpin_glycosidase_sf"/>
</dbReference>
<dbReference type="Gene3D" id="1.50.10.10">
    <property type="match status" value="1"/>
</dbReference>
<feature type="domain" description="Spermatogenesis-associated protein 20-like TRX" evidence="1">
    <location>
        <begin position="29"/>
        <end position="183"/>
    </location>
</feature>
<dbReference type="PROSITE" id="PS51257">
    <property type="entry name" value="PROKAR_LIPOPROTEIN"/>
    <property type="match status" value="1"/>
</dbReference>
<name>A0A936ZYT9_9FLAO</name>
<dbReference type="CDD" id="cd02955">
    <property type="entry name" value="SSP411"/>
    <property type="match status" value="1"/>
</dbReference>
<keyword evidence="3" id="KW-1185">Reference proteome</keyword>
<sequence>MKHWFFYILIVTTSCTSQNQKTMEQHTYTNDLIHETSPYLLQHAHNPVDWKPWNEKALDLAKKENKLIIISIGYAACHWCHVMEHESFEDPQVAEIMNTNYINIKVDREERPDIDQVYMNAVQLMTGSGGWPLNVVALPDGRPVWGGTYFPKGNWIEALKQIANLYQKQPDKLLEYAEKLEQGIKAIDFIETNPEELNFSKDFIATAIKKWSANFDHKQGGTKRVPKFMMPNNYQFLLRYAHQTQDKKLLEYVANTLKKISFGGVYDHIGGGFSRYSTDAKWHIPHFEKMLYDNAQLVSLYSDAYLVTQDPWFEDVVHQTLDFISRELTSTDGAFYSSLDADSETQDGELEEGAFYVWTKEELSSLLQDDYTLFSNYYNVNTYGFWEKNNYVLIRKDTDHKFCEENDITLDALRKKRTHWKKVLLQQREKRSRPRLDDKTLTSWNALMLKGYIDAYKTFGQDHYLDTAIKNATFIKNNQLKEEYSLFHNYKNGKSNVNGYLEDYATVIEAFIALYETTFDPEWLDISKQLTEYTLTHFFDKEKSIFYFTSDEDPKLIARTIESSDNVIPASNSIMAKNLFLLSHYYNMPNYKKISDQMLHNIKPQITSYASAYSNWLDQMLNVSFNFYEIAITGEASKNKVEHLNKIYIPNKLVAASQLDSERALLKNRFVTDKTLIYVCVNNACKYPVKNIEEAIKFIE</sequence>
<dbReference type="InterPro" id="IPR036249">
    <property type="entry name" value="Thioredoxin-like_sf"/>
</dbReference>
<dbReference type="PANTHER" id="PTHR42899">
    <property type="entry name" value="SPERMATOGENESIS-ASSOCIATED PROTEIN 20"/>
    <property type="match status" value="1"/>
</dbReference>
<dbReference type="SUPFAM" id="SSF52833">
    <property type="entry name" value="Thioredoxin-like"/>
    <property type="match status" value="1"/>
</dbReference>
<dbReference type="EMBL" id="JAERQJ010000003">
    <property type="protein sequence ID" value="MBL0683656.1"/>
    <property type="molecule type" value="Genomic_DNA"/>
</dbReference>
<proteinExistence type="predicted"/>